<protein>
    <submittedName>
        <fullName evidence="1">WD repeat family</fullName>
    </submittedName>
</protein>
<dbReference type="Proteomes" id="UP000279644">
    <property type="component" value="Segment"/>
</dbReference>
<sequence>MDKIKLILTDNKFSVEIFVNKNDLADKSGYFYNLLNKYSSSCQNKTIFVPNSLASKNIIENLLELNSSSKTNYDFKYDLKYILELIKCYDYFSIDINLKKFNLSGIKHNEFDILLDVIDIVGYNDYNIKLILKNLPNDYDLSKFPHDLLKKMYEIASSYMMIISHNCTIYFFDGNNGDLIKTWYDPTINHHKHIIEEKYGDYYEYRDYMWIDIKNYEINIKKILPITKNKIIYMIKSSNNLSLSVSQTNLFNIKSEKLTNNFDEYDYASYSPVHYNLAFIKPTIIKNESSIIDNYEKIEIYSLNGDLKMKIPIIKPQKLIKQLPLRNPPEGKNARDYPKLFHSIINYSPNGKYIACTNYISQKNYSIMIIDYNTGYIVNEFFYEYNISSFCFSPNSDKIIITYHNKKSYVDLLNIITSEILDKIVALDEYIFKIIFLNNMKFITMTNNFQSEHNEYSHDLFLCDIQNKTQKLIYTFIDEKDTYYCPVKKHLIILEKSGLIIINPISSKIKKINVCSVINQYISQNFHQDIRKIGYFDYSVAITPNYHDISKKLKKYLKKIEK</sequence>
<dbReference type="SUPFAM" id="SSF82171">
    <property type="entry name" value="DPP6 N-terminal domain-like"/>
    <property type="match status" value="1"/>
</dbReference>
<reference evidence="1" key="1">
    <citation type="journal article" date="2017" name="Front. Microbiol.">
        <title>Genome Characterization of the First Mimiviruses of Lineage C Isolated in Brazil.</title>
        <authorList>
            <person name="Assis F.L."/>
            <person name="Franco-Luiz A.P.M."/>
            <person name="Dos Santos R.N."/>
            <person name="Campos F.S."/>
            <person name="Dornas F.P."/>
            <person name="Borato P.V.M."/>
            <person name="Franco A.C."/>
            <person name="Abrahao J.S."/>
            <person name="Colson P."/>
            <person name="Scola B."/>
        </authorList>
    </citation>
    <scope>NUCLEOTIDE SEQUENCE [LARGE SCALE GENOMIC DNA]</scope>
</reference>
<organism evidence="1">
    <name type="scientific">Acanthamoeba polyphaga mimivirus</name>
    <name type="common">APMV</name>
    <dbReference type="NCBI Taxonomy" id="212035"/>
    <lineage>
        <taxon>Viruses</taxon>
        <taxon>Varidnaviria</taxon>
        <taxon>Bamfordvirae</taxon>
        <taxon>Nucleocytoviricota</taxon>
        <taxon>Megaviricetes</taxon>
        <taxon>Imitervirales</taxon>
        <taxon>Mimiviridae</taxon>
        <taxon>Megamimivirinae</taxon>
        <taxon>Mimivirus</taxon>
        <taxon>Mimivirus bradfordmassiliense</taxon>
    </lineage>
</organism>
<accession>A0A2L2DNX7</accession>
<proteinExistence type="predicted"/>
<evidence type="ECO:0000313" key="1">
    <source>
        <dbReference type="EMBL" id="AVG47862.1"/>
    </source>
</evidence>
<organismHost>
    <name type="scientific">Acanthamoeba polyphaga</name>
    <name type="common">Amoeba</name>
    <dbReference type="NCBI Taxonomy" id="5757"/>
</organismHost>
<name>A0A2L2DNX7_MIMIV</name>
<dbReference type="EMBL" id="MG602508">
    <property type="protein sequence ID" value="AVG47862.1"/>
    <property type="molecule type" value="Genomic_DNA"/>
</dbReference>